<keyword evidence="2" id="KW-1185">Reference proteome</keyword>
<dbReference type="AlphaFoldDB" id="A0A6G1KTR6"/>
<dbReference type="EMBL" id="ML995946">
    <property type="protein sequence ID" value="KAF2764005.1"/>
    <property type="molecule type" value="Genomic_DNA"/>
</dbReference>
<protein>
    <submittedName>
        <fullName evidence="1">Uncharacterized protein</fullName>
    </submittedName>
</protein>
<proteinExistence type="predicted"/>
<evidence type="ECO:0000313" key="1">
    <source>
        <dbReference type="EMBL" id="KAF2764005.1"/>
    </source>
</evidence>
<dbReference type="Proteomes" id="UP000799436">
    <property type="component" value="Unassembled WGS sequence"/>
</dbReference>
<accession>A0A6G1KTR6</accession>
<reference evidence="1" key="1">
    <citation type="journal article" date="2020" name="Stud. Mycol.">
        <title>101 Dothideomycetes genomes: a test case for predicting lifestyles and emergence of pathogens.</title>
        <authorList>
            <person name="Haridas S."/>
            <person name="Albert R."/>
            <person name="Binder M."/>
            <person name="Bloem J."/>
            <person name="Labutti K."/>
            <person name="Salamov A."/>
            <person name="Andreopoulos B."/>
            <person name="Baker S."/>
            <person name="Barry K."/>
            <person name="Bills G."/>
            <person name="Bluhm B."/>
            <person name="Cannon C."/>
            <person name="Castanera R."/>
            <person name="Culley D."/>
            <person name="Daum C."/>
            <person name="Ezra D."/>
            <person name="Gonzalez J."/>
            <person name="Henrissat B."/>
            <person name="Kuo A."/>
            <person name="Liang C."/>
            <person name="Lipzen A."/>
            <person name="Lutzoni F."/>
            <person name="Magnuson J."/>
            <person name="Mondo S."/>
            <person name="Nolan M."/>
            <person name="Ohm R."/>
            <person name="Pangilinan J."/>
            <person name="Park H.-J."/>
            <person name="Ramirez L."/>
            <person name="Alfaro M."/>
            <person name="Sun H."/>
            <person name="Tritt A."/>
            <person name="Yoshinaga Y."/>
            <person name="Zwiers L.-H."/>
            <person name="Turgeon B."/>
            <person name="Goodwin S."/>
            <person name="Spatafora J."/>
            <person name="Crous P."/>
            <person name="Grigoriev I."/>
        </authorList>
    </citation>
    <scope>NUCLEOTIDE SEQUENCE</scope>
    <source>
        <strain evidence="1">CBS 116005</strain>
    </source>
</reference>
<sequence length="264" mass="29075">MTNLIWNLQQAAKAAGRDLICLTIWKSGLARIALNKVASILACLTNEGKVEHFCAAHRNCRVIRIISKEVFKMLDLGTKPLDDADRNVFEIMAEDTLDGIESMQLALSSFLIHNYPYSSTAQSEVDDTKVKAREVFFVLEPIHSAVELMLSSAKSLADLPQVTEQQLSTIPGATERFFGGGYVRWGPLFVEMAGVAEGLLLYKTGGVQGHLSVVGWGFGAGSRGRCWVWLPKRRPSTAWLSMPGFWKGALDCMRTVYGFEAQAA</sequence>
<evidence type="ECO:0000313" key="2">
    <source>
        <dbReference type="Proteomes" id="UP000799436"/>
    </source>
</evidence>
<gene>
    <name evidence="1" type="ORF">EJ03DRAFT_340114</name>
</gene>
<organism evidence="1 2">
    <name type="scientific">Teratosphaeria nubilosa</name>
    <dbReference type="NCBI Taxonomy" id="161662"/>
    <lineage>
        <taxon>Eukaryota</taxon>
        <taxon>Fungi</taxon>
        <taxon>Dikarya</taxon>
        <taxon>Ascomycota</taxon>
        <taxon>Pezizomycotina</taxon>
        <taxon>Dothideomycetes</taxon>
        <taxon>Dothideomycetidae</taxon>
        <taxon>Mycosphaerellales</taxon>
        <taxon>Teratosphaeriaceae</taxon>
        <taxon>Teratosphaeria</taxon>
    </lineage>
</organism>
<name>A0A6G1KTR6_9PEZI</name>